<reference evidence="8" key="1">
    <citation type="thesis" date="2020" institute="ProQuest LLC" country="789 East Eisenhower Parkway, Ann Arbor, MI, USA">
        <title>Comparative Genomics and Chromosome Evolution.</title>
        <authorList>
            <person name="Mudd A.B."/>
        </authorList>
    </citation>
    <scope>NUCLEOTIDE SEQUENCE</scope>
    <source>
        <strain evidence="8">237g6f4</strain>
        <tissue evidence="8">Blood</tissue>
    </source>
</reference>
<dbReference type="Pfam" id="PF14752">
    <property type="entry name" value="RBP_receptor"/>
    <property type="match status" value="1"/>
</dbReference>
<dbReference type="InterPro" id="IPR026612">
    <property type="entry name" value="STRA6-like"/>
</dbReference>
<name>A0AAV7BVV7_ENGPU</name>
<keyword evidence="4" id="KW-0812">Transmembrane</keyword>
<keyword evidence="3" id="KW-1003">Cell membrane</keyword>
<evidence type="ECO:0000256" key="5">
    <source>
        <dbReference type="ARBA" id="ARBA00022989"/>
    </source>
</evidence>
<accession>A0AAV7BVV7</accession>
<protein>
    <submittedName>
        <fullName evidence="8">Uncharacterized protein</fullName>
    </submittedName>
</protein>
<dbReference type="GO" id="GO:0038023">
    <property type="term" value="F:signaling receptor activity"/>
    <property type="evidence" value="ECO:0007669"/>
    <property type="project" value="InterPro"/>
</dbReference>
<keyword evidence="5" id="KW-1133">Transmembrane helix</keyword>
<evidence type="ECO:0000256" key="6">
    <source>
        <dbReference type="ARBA" id="ARBA00023136"/>
    </source>
</evidence>
<dbReference type="GO" id="GO:0034632">
    <property type="term" value="F:retinol transmembrane transporter activity"/>
    <property type="evidence" value="ECO:0007669"/>
    <property type="project" value="InterPro"/>
</dbReference>
<dbReference type="AlphaFoldDB" id="A0AAV7BVV7"/>
<keyword evidence="2" id="KW-0813">Transport</keyword>
<evidence type="ECO:0000256" key="1">
    <source>
        <dbReference type="ARBA" id="ARBA00004651"/>
    </source>
</evidence>
<evidence type="ECO:0000256" key="4">
    <source>
        <dbReference type="ARBA" id="ARBA00022692"/>
    </source>
</evidence>
<gene>
    <name evidence="8" type="ORF">GDO81_009850</name>
</gene>
<dbReference type="EMBL" id="WNYA01000004">
    <property type="protein sequence ID" value="KAG8576407.1"/>
    <property type="molecule type" value="Genomic_DNA"/>
</dbReference>
<organism evidence="8 9">
    <name type="scientific">Engystomops pustulosus</name>
    <name type="common">Tungara frog</name>
    <name type="synonym">Physalaemus pustulosus</name>
    <dbReference type="NCBI Taxonomy" id="76066"/>
    <lineage>
        <taxon>Eukaryota</taxon>
        <taxon>Metazoa</taxon>
        <taxon>Chordata</taxon>
        <taxon>Craniata</taxon>
        <taxon>Vertebrata</taxon>
        <taxon>Euteleostomi</taxon>
        <taxon>Amphibia</taxon>
        <taxon>Batrachia</taxon>
        <taxon>Anura</taxon>
        <taxon>Neobatrachia</taxon>
        <taxon>Hyloidea</taxon>
        <taxon>Leptodactylidae</taxon>
        <taxon>Leiuperinae</taxon>
        <taxon>Engystomops</taxon>
    </lineage>
</organism>
<comment type="subcellular location">
    <subcellularLocation>
        <location evidence="1">Cell membrane</location>
        <topology evidence="1">Multi-pass membrane protein</topology>
    </subcellularLocation>
</comment>
<evidence type="ECO:0000313" key="8">
    <source>
        <dbReference type="EMBL" id="KAG8576407.1"/>
    </source>
</evidence>
<keyword evidence="9" id="KW-1185">Reference proteome</keyword>
<dbReference type="PANTHER" id="PTHR21444:SF18">
    <property type="entry name" value="STIMULATED BY RETINOIC ACID GENE 6 PROTEIN-LIKE"/>
    <property type="match status" value="1"/>
</dbReference>
<dbReference type="GO" id="GO:0005886">
    <property type="term" value="C:plasma membrane"/>
    <property type="evidence" value="ECO:0007669"/>
    <property type="project" value="UniProtKB-SubCell"/>
</dbReference>
<evidence type="ECO:0000256" key="3">
    <source>
        <dbReference type="ARBA" id="ARBA00022475"/>
    </source>
</evidence>
<proteinExistence type="predicted"/>
<sequence>MLKEGIKASLESSCNGLFPLTASKIIMWKHILILLPVTFNYFLGYNTWTGMLQVDLYHTHPIVLTFCHMLTQDTTSRKYHTGPDVLQDCRNKLRRRRWHLAYTLIKNPTLILYRKPTVCHSRSYPLNKDVLHRLLINVLQSPDRKFIFTEQEMETSIDSVQL</sequence>
<dbReference type="GO" id="GO:0071939">
    <property type="term" value="P:vitamin A import into cell"/>
    <property type="evidence" value="ECO:0007669"/>
    <property type="project" value="TreeGrafter"/>
</dbReference>
<evidence type="ECO:0000256" key="7">
    <source>
        <dbReference type="ARBA" id="ARBA00023170"/>
    </source>
</evidence>
<keyword evidence="6" id="KW-0472">Membrane</keyword>
<keyword evidence="7" id="KW-0675">Receptor</keyword>
<evidence type="ECO:0000313" key="9">
    <source>
        <dbReference type="Proteomes" id="UP000824782"/>
    </source>
</evidence>
<dbReference type="PANTHER" id="PTHR21444">
    <property type="entry name" value="COILED-COIL DOMAIN-CONTAINING PROTEIN 180"/>
    <property type="match status" value="1"/>
</dbReference>
<comment type="caution">
    <text evidence="8">The sequence shown here is derived from an EMBL/GenBank/DDBJ whole genome shotgun (WGS) entry which is preliminary data.</text>
</comment>
<dbReference type="Proteomes" id="UP000824782">
    <property type="component" value="Unassembled WGS sequence"/>
</dbReference>
<evidence type="ECO:0000256" key="2">
    <source>
        <dbReference type="ARBA" id="ARBA00022448"/>
    </source>
</evidence>